<dbReference type="GO" id="GO:0006420">
    <property type="term" value="P:arginyl-tRNA aminoacylation"/>
    <property type="evidence" value="ECO:0007669"/>
    <property type="project" value="UniProtKB-UniRule"/>
</dbReference>
<dbReference type="PANTHER" id="PTHR11956">
    <property type="entry name" value="ARGINYL-TRNA SYNTHETASE"/>
    <property type="match status" value="1"/>
</dbReference>
<dbReference type="SUPFAM" id="SSF52374">
    <property type="entry name" value="Nucleotidylyl transferase"/>
    <property type="match status" value="1"/>
</dbReference>
<evidence type="ECO:0000256" key="3">
    <source>
        <dbReference type="ARBA" id="ARBA00022490"/>
    </source>
</evidence>
<dbReference type="GO" id="GO:0004814">
    <property type="term" value="F:arginine-tRNA ligase activity"/>
    <property type="evidence" value="ECO:0007669"/>
    <property type="project" value="UniProtKB-UniRule"/>
</dbReference>
<dbReference type="PROSITE" id="PS00178">
    <property type="entry name" value="AA_TRNA_LIGASE_I"/>
    <property type="match status" value="1"/>
</dbReference>
<dbReference type="Gene3D" id="3.40.50.620">
    <property type="entry name" value="HUPs"/>
    <property type="match status" value="1"/>
</dbReference>
<evidence type="ECO:0000256" key="7">
    <source>
        <dbReference type="ARBA" id="ARBA00022917"/>
    </source>
</evidence>
<dbReference type="PANTHER" id="PTHR11956:SF5">
    <property type="entry name" value="ARGININE--TRNA LIGASE, CYTOPLASMIC"/>
    <property type="match status" value="1"/>
</dbReference>
<dbReference type="InterPro" id="IPR009080">
    <property type="entry name" value="tRNAsynth_Ia_anticodon-bd"/>
</dbReference>
<dbReference type="Gene3D" id="3.30.1360.70">
    <property type="entry name" value="Arginyl tRNA synthetase N-terminal domain"/>
    <property type="match status" value="1"/>
</dbReference>
<dbReference type="InterPro" id="IPR008909">
    <property type="entry name" value="DALR_anticod-bd"/>
</dbReference>
<dbReference type="NCBIfam" id="TIGR00456">
    <property type="entry name" value="argS"/>
    <property type="match status" value="1"/>
</dbReference>
<comment type="similarity">
    <text evidence="2 10 11">Belongs to the class-I aminoacyl-tRNA synthetase family.</text>
</comment>
<dbReference type="Pfam" id="PF00750">
    <property type="entry name" value="tRNA-synt_1d"/>
    <property type="match status" value="1"/>
</dbReference>
<dbReference type="GO" id="GO:0005737">
    <property type="term" value="C:cytoplasm"/>
    <property type="evidence" value="ECO:0007669"/>
    <property type="project" value="UniProtKB-SubCell"/>
</dbReference>
<keyword evidence="4 10" id="KW-0436">Ligase</keyword>
<dbReference type="Proteomes" id="UP000657177">
    <property type="component" value="Unassembled WGS sequence"/>
</dbReference>
<feature type="short sequence motif" description="'HIGH' region" evidence="10">
    <location>
        <begin position="130"/>
        <end position="140"/>
    </location>
</feature>
<dbReference type="HAMAP" id="MF_00123">
    <property type="entry name" value="Arg_tRNA_synth"/>
    <property type="match status" value="1"/>
</dbReference>
<evidence type="ECO:0000256" key="1">
    <source>
        <dbReference type="ARBA" id="ARBA00004496"/>
    </source>
</evidence>
<dbReference type="Pfam" id="PF03485">
    <property type="entry name" value="Arg_tRNA_synt_N"/>
    <property type="match status" value="1"/>
</dbReference>
<keyword evidence="8 10" id="KW-0030">Aminoacyl-tRNA synthetase</keyword>
<dbReference type="PRINTS" id="PR01038">
    <property type="entry name" value="TRNASYNTHARG"/>
</dbReference>
<dbReference type="SUPFAM" id="SSF55190">
    <property type="entry name" value="Arginyl-tRNA synthetase (ArgRS), N-terminal 'additional' domain"/>
    <property type="match status" value="1"/>
</dbReference>
<keyword evidence="7 10" id="KW-0648">Protein biosynthesis</keyword>
<evidence type="ECO:0000256" key="5">
    <source>
        <dbReference type="ARBA" id="ARBA00022741"/>
    </source>
</evidence>
<evidence type="ECO:0000256" key="8">
    <source>
        <dbReference type="ARBA" id="ARBA00023146"/>
    </source>
</evidence>
<dbReference type="InterPro" id="IPR035684">
    <property type="entry name" value="ArgRS_core"/>
</dbReference>
<evidence type="ECO:0000256" key="2">
    <source>
        <dbReference type="ARBA" id="ARBA00005594"/>
    </source>
</evidence>
<dbReference type="SUPFAM" id="SSF47323">
    <property type="entry name" value="Anticodon-binding domain of a subclass of class I aminoacyl-tRNA synthetases"/>
    <property type="match status" value="1"/>
</dbReference>
<dbReference type="Pfam" id="PF05746">
    <property type="entry name" value="DALR_1"/>
    <property type="match status" value="1"/>
</dbReference>
<evidence type="ECO:0000256" key="4">
    <source>
        <dbReference type="ARBA" id="ARBA00022598"/>
    </source>
</evidence>
<gene>
    <name evidence="10" type="primary">argS</name>
    <name evidence="14" type="ORF">G5B42_09840</name>
</gene>
<dbReference type="GO" id="GO:0005524">
    <property type="term" value="F:ATP binding"/>
    <property type="evidence" value="ECO:0007669"/>
    <property type="project" value="UniProtKB-UniRule"/>
</dbReference>
<feature type="domain" description="Arginyl tRNA synthetase N-terminal" evidence="13">
    <location>
        <begin position="7"/>
        <end position="92"/>
    </location>
</feature>
<keyword evidence="15" id="KW-1185">Reference proteome</keyword>
<dbReference type="CDD" id="cd07956">
    <property type="entry name" value="Anticodon_Ia_Arg"/>
    <property type="match status" value="1"/>
</dbReference>
<protein>
    <recommendedName>
        <fullName evidence="10">Arginine--tRNA ligase</fullName>
        <ecNumber evidence="10">6.1.1.19</ecNumber>
    </recommendedName>
    <alternativeName>
        <fullName evidence="10">Arginyl-tRNA synthetase</fullName>
        <shortName evidence="10">ArgRS</shortName>
    </alternativeName>
</protein>
<dbReference type="Gene3D" id="1.10.730.10">
    <property type="entry name" value="Isoleucyl-tRNA Synthetase, Domain 1"/>
    <property type="match status" value="1"/>
</dbReference>
<proteinExistence type="inferred from homology"/>
<dbReference type="InterPro" id="IPR005148">
    <property type="entry name" value="Arg-tRNA-synth_N"/>
</dbReference>
<dbReference type="FunFam" id="3.40.50.620:FF:000116">
    <property type="entry name" value="Arginine--tRNA ligase"/>
    <property type="match status" value="1"/>
</dbReference>
<comment type="subcellular location">
    <subcellularLocation>
        <location evidence="1 10">Cytoplasm</location>
    </subcellularLocation>
</comment>
<evidence type="ECO:0000256" key="9">
    <source>
        <dbReference type="ARBA" id="ARBA00049339"/>
    </source>
</evidence>
<comment type="caution">
    <text evidence="14">The sequence shown here is derived from an EMBL/GenBank/DDBJ whole genome shotgun (WGS) entry which is preliminary data.</text>
</comment>
<comment type="catalytic activity">
    <reaction evidence="9 10">
        <text>tRNA(Arg) + L-arginine + ATP = L-arginyl-tRNA(Arg) + AMP + diphosphate</text>
        <dbReference type="Rhea" id="RHEA:20301"/>
        <dbReference type="Rhea" id="RHEA-COMP:9658"/>
        <dbReference type="Rhea" id="RHEA-COMP:9673"/>
        <dbReference type="ChEBI" id="CHEBI:30616"/>
        <dbReference type="ChEBI" id="CHEBI:32682"/>
        <dbReference type="ChEBI" id="CHEBI:33019"/>
        <dbReference type="ChEBI" id="CHEBI:78442"/>
        <dbReference type="ChEBI" id="CHEBI:78513"/>
        <dbReference type="ChEBI" id="CHEBI:456215"/>
        <dbReference type="EC" id="6.1.1.19"/>
    </reaction>
</comment>
<dbReference type="InterPro" id="IPR014729">
    <property type="entry name" value="Rossmann-like_a/b/a_fold"/>
</dbReference>
<evidence type="ECO:0000259" key="13">
    <source>
        <dbReference type="SMART" id="SM01016"/>
    </source>
</evidence>
<dbReference type="RefSeq" id="WP_181340297.1">
    <property type="nucleotide sequence ID" value="NZ_JAAKDE010000023.1"/>
</dbReference>
<keyword evidence="3 10" id="KW-0963">Cytoplasm</keyword>
<evidence type="ECO:0000256" key="11">
    <source>
        <dbReference type="RuleBase" id="RU363038"/>
    </source>
</evidence>
<accession>A0A8J6LJG5</accession>
<evidence type="ECO:0000256" key="6">
    <source>
        <dbReference type="ARBA" id="ARBA00022840"/>
    </source>
</evidence>
<dbReference type="InterPro" id="IPR036695">
    <property type="entry name" value="Arg-tRNA-synth_N_sf"/>
</dbReference>
<reference evidence="14" key="1">
    <citation type="submission" date="2020-06" db="EMBL/GenBank/DDBJ databases">
        <title>Novel chitinolytic bacterium.</title>
        <authorList>
            <person name="Ungkulpasvich U."/>
            <person name="Kosugi A."/>
            <person name="Uke A."/>
        </authorList>
    </citation>
    <scope>NUCLEOTIDE SEQUENCE</scope>
    <source>
        <strain evidence="14">UUS1-1</strain>
    </source>
</reference>
<dbReference type="EMBL" id="JAAKDE010000023">
    <property type="protein sequence ID" value="MBA2133831.1"/>
    <property type="molecule type" value="Genomic_DNA"/>
</dbReference>
<dbReference type="InterPro" id="IPR001278">
    <property type="entry name" value="Arg-tRNA-ligase"/>
</dbReference>
<dbReference type="AlphaFoldDB" id="A0A8J6LJG5"/>
<dbReference type="InterPro" id="IPR001412">
    <property type="entry name" value="aa-tRNA-synth_I_CS"/>
</dbReference>
<dbReference type="EC" id="6.1.1.19" evidence="10"/>
<evidence type="ECO:0000313" key="14">
    <source>
        <dbReference type="EMBL" id="MBA2133831.1"/>
    </source>
</evidence>
<keyword evidence="6 10" id="KW-0067">ATP-binding</keyword>
<feature type="domain" description="DALR anticodon binding" evidence="12">
    <location>
        <begin position="458"/>
        <end position="574"/>
    </location>
</feature>
<evidence type="ECO:0000259" key="12">
    <source>
        <dbReference type="SMART" id="SM00836"/>
    </source>
</evidence>
<dbReference type="SMART" id="SM00836">
    <property type="entry name" value="DALR_1"/>
    <property type="match status" value="1"/>
</dbReference>
<name>A0A8J6LJG5_9FIRM</name>
<dbReference type="CDD" id="cd00671">
    <property type="entry name" value="ArgRS_core"/>
    <property type="match status" value="1"/>
</dbReference>
<comment type="subunit">
    <text evidence="10">Monomer.</text>
</comment>
<dbReference type="SMART" id="SM01016">
    <property type="entry name" value="Arg_tRNA_synt_N"/>
    <property type="match status" value="1"/>
</dbReference>
<sequence length="574" mass="64010">MQTNSYLDYKEIIADTVGKVLAETGLEKQAIYALLEYPPDEKLGDLALPCFQLSKILKKAPNLIAQELEAKIDPAPYFEAVKATGPYLNFFVAPVTLAGEVLGKIMTCGSNYGAHAIGGGQNIVIDFSAPNIAKPFHVGHLSSTVIGNALYKIFEFLGYNCVGINHLGDWGTQFGKLITAYKKWGSAEAVEKGLIKELQRLYVKFHSEAEQDPSLEDEAREWFRKIENGDEEALSLWRWFKDISLEEFQRVYDLLEISFDSMAGESFYNDKIDAVLDELKEKQLLVESDGAAIVNLEDYGMPPCLILKKDGSTLYATRDIAAALYRKKTYQFVKALYVTGAAQSLHFKQWFKVVELMGYDWAKDLVHIPFGLVSLEGEKLSTRKGRVVLLEDLLRTAIEKTLAIINEKNPGLARKEEVAQMVGVGAVVFGALSVNRIKDVTFSWEEALSFEGETGPYLQYTHARACSILRKAGFSPEVDTFAPEKLNDPAALRVVKTLYLFPEKVLSAANEYEPSIISRYLIDLAHAFNGFYHECQVLVDDPDLQRARLVLVWAVKTVLATGLGLLGIKAPEQM</sequence>
<evidence type="ECO:0000313" key="15">
    <source>
        <dbReference type="Proteomes" id="UP000657177"/>
    </source>
</evidence>
<dbReference type="FunFam" id="1.10.730.10:FF:000008">
    <property type="entry name" value="Arginine--tRNA ligase"/>
    <property type="match status" value="1"/>
</dbReference>
<evidence type="ECO:0000256" key="10">
    <source>
        <dbReference type="HAMAP-Rule" id="MF_00123"/>
    </source>
</evidence>
<keyword evidence="5 10" id="KW-0547">Nucleotide-binding</keyword>
<organism evidence="14 15">
    <name type="scientific">Capillibacterium thermochitinicola</name>
    <dbReference type="NCBI Taxonomy" id="2699427"/>
    <lineage>
        <taxon>Bacteria</taxon>
        <taxon>Bacillati</taxon>
        <taxon>Bacillota</taxon>
        <taxon>Capillibacterium</taxon>
    </lineage>
</organism>